<dbReference type="PANTHER" id="PTHR24220">
    <property type="entry name" value="IMPORT ATP-BINDING PROTEIN"/>
    <property type="match status" value="1"/>
</dbReference>
<accession>A0A848DCB3</accession>
<dbReference type="Pfam" id="PF00005">
    <property type="entry name" value="ABC_tran"/>
    <property type="match status" value="1"/>
</dbReference>
<comment type="similarity">
    <text evidence="1">Belongs to the ABC transporter superfamily.</text>
</comment>
<dbReference type="PANTHER" id="PTHR24220:SF689">
    <property type="entry name" value="LIPOPROTEIN-RELEASING SYSTEM ATP-BINDING PROTEIN LOLD"/>
    <property type="match status" value="1"/>
</dbReference>
<dbReference type="GO" id="GO:0005886">
    <property type="term" value="C:plasma membrane"/>
    <property type="evidence" value="ECO:0007669"/>
    <property type="project" value="TreeGrafter"/>
</dbReference>
<dbReference type="Gene3D" id="3.40.50.300">
    <property type="entry name" value="P-loop containing nucleotide triphosphate hydrolases"/>
    <property type="match status" value="1"/>
</dbReference>
<dbReference type="SUPFAM" id="SSF52540">
    <property type="entry name" value="P-loop containing nucleoside triphosphate hydrolases"/>
    <property type="match status" value="1"/>
</dbReference>
<dbReference type="GO" id="GO:0016887">
    <property type="term" value="F:ATP hydrolysis activity"/>
    <property type="evidence" value="ECO:0007669"/>
    <property type="project" value="InterPro"/>
</dbReference>
<dbReference type="GO" id="GO:0005524">
    <property type="term" value="F:ATP binding"/>
    <property type="evidence" value="ECO:0007669"/>
    <property type="project" value="UniProtKB-KW"/>
</dbReference>
<dbReference type="Proteomes" id="UP000606580">
    <property type="component" value="Unassembled WGS sequence"/>
</dbReference>
<evidence type="ECO:0000259" key="2">
    <source>
        <dbReference type="Pfam" id="PF00005"/>
    </source>
</evidence>
<gene>
    <name evidence="3" type="ORF">GIS02_06045</name>
</gene>
<evidence type="ECO:0000313" key="4">
    <source>
        <dbReference type="Proteomes" id="UP000606580"/>
    </source>
</evidence>
<dbReference type="InterPro" id="IPR027417">
    <property type="entry name" value="P-loop_NTPase"/>
</dbReference>
<dbReference type="GO" id="GO:0022857">
    <property type="term" value="F:transmembrane transporter activity"/>
    <property type="evidence" value="ECO:0007669"/>
    <property type="project" value="TreeGrafter"/>
</dbReference>
<sequence length="187" mass="21485">MPPSYNVFALKQLQYRFLLGLGAYQLEKLVTRTLHCYFSIIHFFQYHHLLPDFNAVENVMMPPLINGIEPANARATAHRMLEEVRLGERINHRPKQLSGGENQRVAIARANNPDIVIEDEPTGNLDSRTSGKIYELLRRLNRKHNQTFILVTHDEQINWNILSIAFQHCRTIIICASTINAKVKSNG</sequence>
<protein>
    <submittedName>
        <fullName evidence="3">ATP-binding cassette domain-containing protein</fullName>
    </submittedName>
</protein>
<reference evidence="3" key="1">
    <citation type="journal article" date="2020" name="MBio">
        <title>'Candidatus Ethanoperedens,' a Thermophilic Genus of Archaea Mediating the Anaerobic Oxidation of Ethane.</title>
        <authorList>
            <person name="Hahn C.J."/>
            <person name="Laso-Perez R."/>
            <person name="Vulcano F."/>
            <person name="Vaziourakis K.M."/>
            <person name="Stokke R."/>
            <person name="Steen I.H."/>
            <person name="Teske A."/>
            <person name="Boetius A."/>
            <person name="Liebeke M."/>
            <person name="Amann R."/>
            <person name="Knittel K."/>
            <person name="Wegener G."/>
        </authorList>
    </citation>
    <scope>NUCLEOTIDE SEQUENCE</scope>
    <source>
        <strain evidence="3">GoM-Arc1-LC-WB58</strain>
    </source>
</reference>
<dbReference type="AlphaFoldDB" id="A0A848DCB3"/>
<evidence type="ECO:0000256" key="1">
    <source>
        <dbReference type="ARBA" id="ARBA00005417"/>
    </source>
</evidence>
<dbReference type="InterPro" id="IPR015854">
    <property type="entry name" value="ABC_transpr_LolD-like"/>
</dbReference>
<feature type="domain" description="ABC transporter" evidence="2">
    <location>
        <begin position="40"/>
        <end position="122"/>
    </location>
</feature>
<organism evidence="3 4">
    <name type="scientific">Candidatus Ethanoperedens thermophilum</name>
    <dbReference type="NCBI Taxonomy" id="2766897"/>
    <lineage>
        <taxon>Archaea</taxon>
        <taxon>Methanobacteriati</taxon>
        <taxon>Methanobacteriota</taxon>
        <taxon>Stenosarchaea group</taxon>
        <taxon>Methanomicrobia</taxon>
        <taxon>Methanosarcinales</taxon>
        <taxon>Methanosarcinales incertae sedis</taxon>
        <taxon>GOM Arc I cluster</taxon>
        <taxon>Candidatus Ethanoperedens</taxon>
    </lineage>
</organism>
<keyword evidence="3" id="KW-0547">Nucleotide-binding</keyword>
<comment type="caution">
    <text evidence="3">The sequence shown here is derived from an EMBL/GenBank/DDBJ whole genome shotgun (WGS) entry which is preliminary data.</text>
</comment>
<name>A0A848DCB3_9EURY</name>
<evidence type="ECO:0000313" key="3">
    <source>
        <dbReference type="EMBL" id="NMG83745.1"/>
    </source>
</evidence>
<keyword evidence="3" id="KW-0067">ATP-binding</keyword>
<dbReference type="InterPro" id="IPR003439">
    <property type="entry name" value="ABC_transporter-like_ATP-bd"/>
</dbReference>
<dbReference type="EMBL" id="WNEG01000102">
    <property type="protein sequence ID" value="NMG83745.1"/>
    <property type="molecule type" value="Genomic_DNA"/>
</dbReference>
<proteinExistence type="inferred from homology"/>